<evidence type="ECO:0000256" key="3">
    <source>
        <dbReference type="ARBA" id="ARBA00023212"/>
    </source>
</evidence>
<evidence type="ECO:0000256" key="5">
    <source>
        <dbReference type="SAM" id="Coils"/>
    </source>
</evidence>
<feature type="compositionally biased region" description="Basic and acidic residues" evidence="6">
    <location>
        <begin position="112"/>
        <end position="122"/>
    </location>
</feature>
<feature type="compositionally biased region" description="Basic and acidic residues" evidence="6">
    <location>
        <begin position="88"/>
        <end position="100"/>
    </location>
</feature>
<comment type="subcellular location">
    <subcellularLocation>
        <location evidence="1">Cytoplasm</location>
        <location evidence="1">Cytoskeleton</location>
        <location evidence="1">Microtubule organizing center</location>
        <location evidence="1">Centrosome</location>
        <location evidence="1">Centriole</location>
    </subcellularLocation>
</comment>
<dbReference type="PANTHER" id="PTHR20544:SF2">
    <property type="entry name" value="TESTIS SPECIFIC 10"/>
    <property type="match status" value="1"/>
</dbReference>
<dbReference type="Proteomes" id="UP001318040">
    <property type="component" value="Chromosome 76"/>
</dbReference>
<dbReference type="PANTHER" id="PTHR20544">
    <property type="entry name" value="CENTROSOMAL PROTEIN CEP135"/>
    <property type="match status" value="1"/>
</dbReference>
<dbReference type="KEGG" id="pmrn:116958349"/>
<keyword evidence="5" id="KW-0175">Coiled coil</keyword>
<keyword evidence="7" id="KW-1185">Reference proteome</keyword>
<evidence type="ECO:0000256" key="2">
    <source>
        <dbReference type="ARBA" id="ARBA00022490"/>
    </source>
</evidence>
<feature type="region of interest" description="Disordered" evidence="6">
    <location>
        <begin position="88"/>
        <end position="133"/>
    </location>
</feature>
<dbReference type="RefSeq" id="XP_032836797.1">
    <property type="nucleotide sequence ID" value="XM_032980906.1"/>
</dbReference>
<evidence type="ECO:0000313" key="8">
    <source>
        <dbReference type="RefSeq" id="XP_032836797.1"/>
    </source>
</evidence>
<keyword evidence="3" id="KW-0206">Cytoskeleton</keyword>
<evidence type="ECO:0000256" key="4">
    <source>
        <dbReference type="ARBA" id="ARBA00038123"/>
    </source>
</evidence>
<organism evidence="7 8">
    <name type="scientific">Petromyzon marinus</name>
    <name type="common">Sea lamprey</name>
    <dbReference type="NCBI Taxonomy" id="7757"/>
    <lineage>
        <taxon>Eukaryota</taxon>
        <taxon>Metazoa</taxon>
        <taxon>Chordata</taxon>
        <taxon>Craniata</taxon>
        <taxon>Vertebrata</taxon>
        <taxon>Cyclostomata</taxon>
        <taxon>Hyperoartia</taxon>
        <taxon>Petromyzontiformes</taxon>
        <taxon>Petromyzontidae</taxon>
        <taxon>Petromyzon</taxon>
    </lineage>
</organism>
<dbReference type="InterPro" id="IPR051877">
    <property type="entry name" value="Centriole_BasalBody_StrucProt"/>
</dbReference>
<sequence>MWESLIDSSVEVPPNLNAFGGHAREVQTMTTPGRCAARHSRLRRRLAQLGYDQHLGEESLRLAECLFRDLVRTTEALGAEREAARLAEEQLQREREQREREDDDEVAEEVEREMNVRRATSDRHHKVGSLAASGGPDVDRVATLLEKTCIRIRDLQGELQRLRAELRRSETRAADLDSQVRFLTVAKEEASSRCEADLRERTAALRRSEACARQQAEKLAAHVETLKGELLESKEQNETLRMRMQDFVTEISHVEGMLGVREEEHSHLLACYGDATFPDSLLTNV</sequence>
<gene>
    <name evidence="8" type="primary">LOC116958349</name>
</gene>
<accession>A0AAJ7XJU2</accession>
<protein>
    <submittedName>
        <fullName evidence="8">Centrosomal protein of 135 kDa-like isoform X1</fullName>
    </submittedName>
</protein>
<comment type="similarity">
    <text evidence="4">Belongs to the CEP135/TSGA10 family.</text>
</comment>
<feature type="coiled-coil region" evidence="5">
    <location>
        <begin position="216"/>
        <end position="243"/>
    </location>
</feature>
<keyword evidence="2" id="KW-0963">Cytoplasm</keyword>
<dbReference type="AlphaFoldDB" id="A0AAJ7XJU2"/>
<evidence type="ECO:0000256" key="6">
    <source>
        <dbReference type="SAM" id="MobiDB-lite"/>
    </source>
</evidence>
<reference evidence="8" key="1">
    <citation type="submission" date="2025-08" db="UniProtKB">
        <authorList>
            <consortium name="RefSeq"/>
        </authorList>
    </citation>
    <scope>IDENTIFICATION</scope>
    <source>
        <tissue evidence="8">Sperm</tissue>
    </source>
</reference>
<dbReference type="GO" id="GO:0005814">
    <property type="term" value="C:centriole"/>
    <property type="evidence" value="ECO:0007669"/>
    <property type="project" value="UniProtKB-SubCell"/>
</dbReference>
<evidence type="ECO:0000256" key="1">
    <source>
        <dbReference type="ARBA" id="ARBA00004114"/>
    </source>
</evidence>
<feature type="compositionally biased region" description="Acidic residues" evidence="6">
    <location>
        <begin position="101"/>
        <end position="111"/>
    </location>
</feature>
<proteinExistence type="inferred from homology"/>
<feature type="coiled-coil region" evidence="5">
    <location>
        <begin position="145"/>
        <end position="179"/>
    </location>
</feature>
<name>A0AAJ7XJU2_PETMA</name>
<evidence type="ECO:0000313" key="7">
    <source>
        <dbReference type="Proteomes" id="UP001318040"/>
    </source>
</evidence>